<feature type="domain" description="STAS" evidence="7">
    <location>
        <begin position="640"/>
        <end position="799"/>
    </location>
</feature>
<keyword evidence="3 6" id="KW-1133">Transmembrane helix</keyword>
<evidence type="ECO:0000256" key="4">
    <source>
        <dbReference type="ARBA" id="ARBA00023136"/>
    </source>
</evidence>
<dbReference type="InterPro" id="IPR011547">
    <property type="entry name" value="SLC26A/SulP_dom"/>
</dbReference>
<dbReference type="OrthoDB" id="288203at2759"/>
<feature type="transmembrane region" description="Helical" evidence="6">
    <location>
        <begin position="550"/>
        <end position="568"/>
    </location>
</feature>
<protein>
    <recommendedName>
        <fullName evidence="7">STAS domain-containing protein</fullName>
    </recommendedName>
</protein>
<dbReference type="SUPFAM" id="SSF52091">
    <property type="entry name" value="SpoIIaa-like"/>
    <property type="match status" value="1"/>
</dbReference>
<evidence type="ECO:0000256" key="5">
    <source>
        <dbReference type="SAM" id="MobiDB-lite"/>
    </source>
</evidence>
<feature type="transmembrane region" description="Helical" evidence="6">
    <location>
        <begin position="224"/>
        <end position="246"/>
    </location>
</feature>
<name>T1KQK3_TETUR</name>
<dbReference type="Pfam" id="PF00916">
    <property type="entry name" value="Sulfate_transp"/>
    <property type="match status" value="1"/>
</dbReference>
<reference evidence="9" key="1">
    <citation type="submission" date="2011-08" db="EMBL/GenBank/DDBJ databases">
        <authorList>
            <person name="Rombauts S."/>
        </authorList>
    </citation>
    <scope>NUCLEOTIDE SEQUENCE</scope>
    <source>
        <strain evidence="9">London</strain>
    </source>
</reference>
<dbReference type="InterPro" id="IPR036513">
    <property type="entry name" value="STAS_dom_sf"/>
</dbReference>
<feature type="transmembrane region" description="Helical" evidence="6">
    <location>
        <begin position="324"/>
        <end position="348"/>
    </location>
</feature>
<dbReference type="InterPro" id="IPR001902">
    <property type="entry name" value="SLC26A/SulP_fam"/>
</dbReference>
<sequence length="927" mass="103672">MDNSDNDKTINNTFSNKTVNSSNAVTNNFVPSPTALIVYQDEQSKSTYTGRLTRKFSSEGHLQIANSYNYNKIADETKICEKKADDFNHIGLTPIIKYPRDPVIRSGSAEPRPGVLFESTVEITSCSNSGGFTSNRQSYNLPEFNEQYEVIKGSQRTSLKMGNKVVSFLKPHFSVDYINRKLVKLFPILAWLRNYNVRKNLIVDIIAGLTILVFQVPQSMGYSLIARVPPVHGLYTSFFPALVYSFMGTSRHCAVGTFAVVSLMTGSLIAQVLEPKGFRPVDKPEEAVEIAIAISFLIGLYQLVFGIFRLGFFSVYMSEQLISGFTTACSFYVFTSQISYLFGLHLPYRSGPLALIYTYKDLVCNFDAINVPTLIISVTCCLIILAFKFVINPLLARHTSLSIPFPIELVLVILSTVISDIFTIRERWGVQVVGPIPRGLPLPQHPRLDLIRELAISTIPLAIVAYSLTISVGKIFANRHKYKVDPNQELLALGTTNLISCLFSCIPSAASLSRSAVQESSGGRTQLVSLVNCVGLLFVLLYAGPLLSELPNCVLAAIIVVALKTLLIQVKDFANYWRISKLDASIWLITFFAVILLDVDIGLYVGLGYSLLTLIYKSQRPKIYLLGFVNNSDVYVPVNRYASANEIPGVKIYQFCGPLHFANIEYFHKGLARKTGVSVKGVLTEKKRRKKRDKKWSTCELTHRLDLVSGLDGFDGSLNSVIPVHLSHIIIDCSMFSYIDVTGVRQLRSTIQEYAHIGVETFLACVATHVQKMLEKDGFFIDIPPSHVYLTIHDAADNALKVRQSRFKSSKGSQSSSLNGSPSCSTFTLNHDGNADDKDNIEICNEKSEINNNSNNNNNKNHLQYQQFHQSHHQHPKQQQQQQDNHYQRTSKRLSNRNDLLDHENHSHEDDLSEKSKFLCCPKAHSP</sequence>
<feature type="region of interest" description="Disordered" evidence="5">
    <location>
        <begin position="867"/>
        <end position="927"/>
    </location>
</feature>
<dbReference type="Pfam" id="PF01740">
    <property type="entry name" value="STAS"/>
    <property type="match status" value="1"/>
</dbReference>
<dbReference type="KEGG" id="tut:107366386"/>
<feature type="transmembrane region" description="Helical" evidence="6">
    <location>
        <begin position="525"/>
        <end position="543"/>
    </location>
</feature>
<keyword evidence="4 6" id="KW-0472">Membrane</keyword>
<feature type="transmembrane region" description="Helical" evidence="6">
    <location>
        <begin position="290"/>
        <end position="312"/>
    </location>
</feature>
<dbReference type="PANTHER" id="PTHR11814">
    <property type="entry name" value="SULFATE TRANSPORTER"/>
    <property type="match status" value="1"/>
</dbReference>
<dbReference type="eggNOG" id="KOG0236">
    <property type="taxonomic scope" value="Eukaryota"/>
</dbReference>
<proteinExistence type="predicted"/>
<dbReference type="NCBIfam" id="TIGR00815">
    <property type="entry name" value="sulP"/>
    <property type="match status" value="1"/>
</dbReference>
<dbReference type="GO" id="GO:0055085">
    <property type="term" value="P:transmembrane transport"/>
    <property type="evidence" value="ECO:0007669"/>
    <property type="project" value="InterPro"/>
</dbReference>
<evidence type="ECO:0000256" key="2">
    <source>
        <dbReference type="ARBA" id="ARBA00022692"/>
    </source>
</evidence>
<evidence type="ECO:0000256" key="6">
    <source>
        <dbReference type="SAM" id="Phobius"/>
    </source>
</evidence>
<dbReference type="STRING" id="32264.T1KQK3"/>
<organism evidence="8 9">
    <name type="scientific">Tetranychus urticae</name>
    <name type="common">Two-spotted spider mite</name>
    <dbReference type="NCBI Taxonomy" id="32264"/>
    <lineage>
        <taxon>Eukaryota</taxon>
        <taxon>Metazoa</taxon>
        <taxon>Ecdysozoa</taxon>
        <taxon>Arthropoda</taxon>
        <taxon>Chelicerata</taxon>
        <taxon>Arachnida</taxon>
        <taxon>Acari</taxon>
        <taxon>Acariformes</taxon>
        <taxon>Trombidiformes</taxon>
        <taxon>Prostigmata</taxon>
        <taxon>Eleutherengona</taxon>
        <taxon>Raphignathae</taxon>
        <taxon>Tetranychoidea</taxon>
        <taxon>Tetranychidae</taxon>
        <taxon>Tetranychus</taxon>
    </lineage>
</organism>
<dbReference type="Gene3D" id="3.30.750.24">
    <property type="entry name" value="STAS domain"/>
    <property type="match status" value="1"/>
</dbReference>
<dbReference type="EnsemblMetazoa" id="tetur18g00240.1">
    <property type="protein sequence ID" value="tetur18g00240.1"/>
    <property type="gene ID" value="tetur18g00240"/>
</dbReference>
<evidence type="ECO:0000256" key="3">
    <source>
        <dbReference type="ARBA" id="ARBA00022989"/>
    </source>
</evidence>
<feature type="transmembrane region" description="Helical" evidence="6">
    <location>
        <begin position="201"/>
        <end position="218"/>
    </location>
</feature>
<keyword evidence="9" id="KW-1185">Reference proteome</keyword>
<feature type="transmembrane region" description="Helical" evidence="6">
    <location>
        <begin position="253"/>
        <end position="270"/>
    </location>
</feature>
<dbReference type="InterPro" id="IPR002645">
    <property type="entry name" value="STAS_dom"/>
</dbReference>
<feature type="transmembrane region" description="Helical" evidence="6">
    <location>
        <begin position="368"/>
        <end position="391"/>
    </location>
</feature>
<dbReference type="CDD" id="cd07042">
    <property type="entry name" value="STAS_SulP_like_sulfate_transporter"/>
    <property type="match status" value="1"/>
</dbReference>
<feature type="transmembrane region" description="Helical" evidence="6">
    <location>
        <begin position="403"/>
        <end position="424"/>
    </location>
</feature>
<dbReference type="EMBL" id="CAEY01000377">
    <property type="status" value="NOT_ANNOTATED_CDS"/>
    <property type="molecule type" value="Genomic_DNA"/>
</dbReference>
<feature type="transmembrane region" description="Helical" evidence="6">
    <location>
        <begin position="489"/>
        <end position="513"/>
    </location>
</feature>
<comment type="subcellular location">
    <subcellularLocation>
        <location evidence="1">Membrane</location>
        <topology evidence="1">Multi-pass membrane protein</topology>
    </subcellularLocation>
</comment>
<evidence type="ECO:0000256" key="1">
    <source>
        <dbReference type="ARBA" id="ARBA00004141"/>
    </source>
</evidence>
<dbReference type="PROSITE" id="PS50801">
    <property type="entry name" value="STAS"/>
    <property type="match status" value="1"/>
</dbReference>
<feature type="transmembrane region" description="Helical" evidence="6">
    <location>
        <begin position="454"/>
        <end position="477"/>
    </location>
</feature>
<gene>
    <name evidence="8" type="primary">107366386</name>
</gene>
<dbReference type="OMA" id="FANYWRI"/>
<dbReference type="AlphaFoldDB" id="T1KQK3"/>
<dbReference type="HOGENOM" id="CLU_003182_9_2_1"/>
<evidence type="ECO:0000259" key="7">
    <source>
        <dbReference type="PROSITE" id="PS50801"/>
    </source>
</evidence>
<evidence type="ECO:0000313" key="8">
    <source>
        <dbReference type="EnsemblMetazoa" id="tetur18g00240.1"/>
    </source>
</evidence>
<reference evidence="8" key="2">
    <citation type="submission" date="2015-06" db="UniProtKB">
        <authorList>
            <consortium name="EnsemblMetazoa"/>
        </authorList>
    </citation>
    <scope>IDENTIFICATION</scope>
</reference>
<dbReference type="Proteomes" id="UP000015104">
    <property type="component" value="Unassembled WGS sequence"/>
</dbReference>
<evidence type="ECO:0000313" key="9">
    <source>
        <dbReference type="Proteomes" id="UP000015104"/>
    </source>
</evidence>
<feature type="transmembrane region" description="Helical" evidence="6">
    <location>
        <begin position="588"/>
        <end position="612"/>
    </location>
</feature>
<keyword evidence="2 6" id="KW-0812">Transmembrane</keyword>
<feature type="compositionally biased region" description="Basic and acidic residues" evidence="5">
    <location>
        <begin position="899"/>
        <end position="917"/>
    </location>
</feature>
<accession>T1KQK3</accession>
<dbReference type="GO" id="GO:0016020">
    <property type="term" value="C:membrane"/>
    <property type="evidence" value="ECO:0007669"/>
    <property type="project" value="UniProtKB-SubCell"/>
</dbReference>